<feature type="compositionally biased region" description="Polar residues" evidence="1">
    <location>
        <begin position="682"/>
        <end position="693"/>
    </location>
</feature>
<dbReference type="Proteomes" id="UP000717328">
    <property type="component" value="Unassembled WGS sequence"/>
</dbReference>
<keyword evidence="3" id="KW-1185">Reference proteome</keyword>
<proteinExistence type="predicted"/>
<reference evidence="2" key="1">
    <citation type="submission" date="2021-02" db="EMBL/GenBank/DDBJ databases">
        <authorList>
            <person name="Nieuwenhuis M."/>
            <person name="Van De Peppel L.J.J."/>
        </authorList>
    </citation>
    <scope>NUCLEOTIDE SEQUENCE</scope>
    <source>
        <strain evidence="2">D49</strain>
    </source>
</reference>
<feature type="region of interest" description="Disordered" evidence="1">
    <location>
        <begin position="660"/>
        <end position="693"/>
    </location>
</feature>
<gene>
    <name evidence="2" type="ORF">H0H81_004186</name>
</gene>
<name>A0A9P7FLM5_9AGAR</name>
<dbReference type="OrthoDB" id="3252634at2759"/>
<organism evidence="2 3">
    <name type="scientific">Sphagnurus paluster</name>
    <dbReference type="NCBI Taxonomy" id="117069"/>
    <lineage>
        <taxon>Eukaryota</taxon>
        <taxon>Fungi</taxon>
        <taxon>Dikarya</taxon>
        <taxon>Basidiomycota</taxon>
        <taxon>Agaricomycotina</taxon>
        <taxon>Agaricomycetes</taxon>
        <taxon>Agaricomycetidae</taxon>
        <taxon>Agaricales</taxon>
        <taxon>Tricholomatineae</taxon>
        <taxon>Lyophyllaceae</taxon>
        <taxon>Sphagnurus</taxon>
    </lineage>
</organism>
<feature type="compositionally biased region" description="Polar residues" evidence="1">
    <location>
        <begin position="663"/>
        <end position="675"/>
    </location>
</feature>
<comment type="caution">
    <text evidence="2">The sequence shown here is derived from an EMBL/GenBank/DDBJ whole genome shotgun (WGS) entry which is preliminary data.</text>
</comment>
<reference evidence="2" key="2">
    <citation type="submission" date="2021-10" db="EMBL/GenBank/DDBJ databases">
        <title>Phylogenomics reveals ancestral predisposition of the termite-cultivated fungus Termitomyces towards a domesticated lifestyle.</title>
        <authorList>
            <person name="Auxier B."/>
            <person name="Grum-Grzhimaylo A."/>
            <person name="Cardenas M.E."/>
            <person name="Lodge J.D."/>
            <person name="Laessoe T."/>
            <person name="Pedersen O."/>
            <person name="Smith M.E."/>
            <person name="Kuyper T.W."/>
            <person name="Franco-Molano E.A."/>
            <person name="Baroni T.J."/>
            <person name="Aanen D.K."/>
        </authorList>
    </citation>
    <scope>NUCLEOTIDE SEQUENCE</scope>
    <source>
        <strain evidence="2">D49</strain>
    </source>
</reference>
<dbReference type="AlphaFoldDB" id="A0A9P7FLM5"/>
<evidence type="ECO:0000313" key="2">
    <source>
        <dbReference type="EMBL" id="KAG5633962.1"/>
    </source>
</evidence>
<evidence type="ECO:0000313" key="3">
    <source>
        <dbReference type="Proteomes" id="UP000717328"/>
    </source>
</evidence>
<evidence type="ECO:0000256" key="1">
    <source>
        <dbReference type="SAM" id="MobiDB-lite"/>
    </source>
</evidence>
<accession>A0A9P7FLM5</accession>
<sequence length="693" mass="76379">MPSRQDPIAPSLVTASNGTPELARFFEDLEFLFDNCLIQSDAAKKKHTMRYLDTPTARLWRGLEPSYMAGSYEEWKAAIHALYPGTSEDRRYSFRDLHALVDHWYRHGISNLRNLGEFYRQFLAVSSFLVLKQRISAGERDRVFQSAFNAKQWTQIHERLIITDVNHHPEDPWPISSVFTAAQYILYDTAPSILHAFQPSHAEPSTTPTPVTISKPQPFEIPYAHAPDAPPSPKSSINDTKPVTLENKAIFDVFQQILMCLEQIRPQDHQRRAIECYFCSTTGHRIREWPQVELSIRAGKCMRNAEERIVLPSGARVPNHVPGKNLRDRIDECYRCDASNHATGLAAAKQALGTMLYETHGTSTPNSMTTAFDVDQQIHPLEQQLRRIWSHEFHNDVPALVSIAAPCKPALSYVHELHQPAPVGSFSQPFPLPQSAESNTTSTPVNLARAAAVPKPAVPVPPFIRLQTQTHNQRQRRTTLIIAPAPDVSAGEPCRLPPAESKTTPVIPAAQCPIEGTTTTPPARTPAVSPVTPEAAAAMSTTIAATFNTAKSAYRTIAATAPSTPARIRQSPPPGFTLEEFTGTTTQAPTMPPSSKSAPVSHPPPFFATPPFVPAAPSEEHAATPPRPPASFIMPKPVDLAARCIDKPARVKTTNRFIRAPSRTCQPSTRATNTLKPVKQARCTTSPTRPAPP</sequence>
<protein>
    <submittedName>
        <fullName evidence="2">Uncharacterized protein</fullName>
    </submittedName>
</protein>
<dbReference type="EMBL" id="JABCKI010006789">
    <property type="protein sequence ID" value="KAG5633962.1"/>
    <property type="molecule type" value="Genomic_DNA"/>
</dbReference>